<dbReference type="CDD" id="cd03217">
    <property type="entry name" value="ABC_FeS_Assembly"/>
    <property type="match status" value="1"/>
</dbReference>
<dbReference type="EMBL" id="LSFI01000043">
    <property type="protein sequence ID" value="OAG27054.1"/>
    <property type="molecule type" value="Genomic_DNA"/>
</dbReference>
<keyword evidence="6" id="KW-1185">Reference proteome</keyword>
<evidence type="ECO:0000313" key="5">
    <source>
        <dbReference type="EMBL" id="OAG27054.1"/>
    </source>
</evidence>
<sequence>MAQKPMLEVKDLWVEVEGREVLKGVSLTIPVGETHILFGRNGSGKTSLLMTIMGFPQYQVRHGKIIFKGEDVTNLPPYERARRGIGIMFQRPPSIKGVKLRELLELCAKENGYRIQELAQEFGFEKFLDREVNLGFSGGELKKSELLQLLIQNPDLALIDEPESGVDVENIEVIGRMIRRLLEKETHRPRKKSGLIITHTGFILQYVPADRGYVMLDGKIYCQGNPQEIFEGIQKHGYEECLKCLKRMETQLNV</sequence>
<reference evidence="5 6" key="1">
    <citation type="submission" date="2016-02" db="EMBL/GenBank/DDBJ databases">
        <title>Draft genome sequence of Thermodesulfatator sp. S606.</title>
        <authorList>
            <person name="Lai Q."/>
            <person name="Cao J."/>
            <person name="Dupont S."/>
            <person name="Shao Z."/>
            <person name="Jebbar M."/>
            <person name="Alain K."/>
        </authorList>
    </citation>
    <scope>NUCLEOTIDE SEQUENCE [LARGE SCALE GENOMIC DNA]</scope>
    <source>
        <strain evidence="5 6">S606</strain>
    </source>
</reference>
<dbReference type="PROSITE" id="PS50893">
    <property type="entry name" value="ABC_TRANSPORTER_2"/>
    <property type="match status" value="1"/>
</dbReference>
<dbReference type="PANTHER" id="PTHR43204">
    <property type="entry name" value="ABC TRANSPORTER I FAMILY MEMBER 6, CHLOROPLASTIC"/>
    <property type="match status" value="1"/>
</dbReference>
<dbReference type="InterPro" id="IPR010230">
    <property type="entry name" value="FeS-cluster_ATPase_SufC"/>
</dbReference>
<dbReference type="OrthoDB" id="9809450at2"/>
<keyword evidence="2" id="KW-0547">Nucleotide-binding</keyword>
<dbReference type="InterPro" id="IPR003439">
    <property type="entry name" value="ABC_transporter-like_ATP-bd"/>
</dbReference>
<evidence type="ECO:0000313" key="6">
    <source>
        <dbReference type="Proteomes" id="UP000076964"/>
    </source>
</evidence>
<gene>
    <name evidence="5" type="ORF">TH606_08910</name>
</gene>
<evidence type="ECO:0000259" key="4">
    <source>
        <dbReference type="PROSITE" id="PS50893"/>
    </source>
</evidence>
<evidence type="ECO:0000256" key="1">
    <source>
        <dbReference type="ARBA" id="ARBA00006216"/>
    </source>
</evidence>
<protein>
    <submittedName>
        <fullName evidence="5">ABC transporter ATP-binding protein</fullName>
    </submittedName>
</protein>
<dbReference type="AlphaFoldDB" id="A0A177E526"/>
<dbReference type="Gene3D" id="3.40.50.300">
    <property type="entry name" value="P-loop containing nucleotide triphosphate hydrolases"/>
    <property type="match status" value="1"/>
</dbReference>
<name>A0A177E526_9BACT</name>
<evidence type="ECO:0000256" key="2">
    <source>
        <dbReference type="ARBA" id="ARBA00022741"/>
    </source>
</evidence>
<dbReference type="Pfam" id="PF00005">
    <property type="entry name" value="ABC_tran"/>
    <property type="match status" value="1"/>
</dbReference>
<dbReference type="InterPro" id="IPR027417">
    <property type="entry name" value="P-loop_NTPase"/>
</dbReference>
<dbReference type="PANTHER" id="PTHR43204:SF1">
    <property type="entry name" value="ABC TRANSPORTER I FAMILY MEMBER 6, CHLOROPLASTIC"/>
    <property type="match status" value="1"/>
</dbReference>
<dbReference type="GO" id="GO:0016887">
    <property type="term" value="F:ATP hydrolysis activity"/>
    <property type="evidence" value="ECO:0007669"/>
    <property type="project" value="InterPro"/>
</dbReference>
<evidence type="ECO:0000256" key="3">
    <source>
        <dbReference type="ARBA" id="ARBA00022840"/>
    </source>
</evidence>
<dbReference type="RefSeq" id="WP_068543067.1">
    <property type="nucleotide sequence ID" value="NZ_LSFI01000043.1"/>
</dbReference>
<dbReference type="InterPro" id="IPR003593">
    <property type="entry name" value="AAA+_ATPase"/>
</dbReference>
<proteinExistence type="inferred from homology"/>
<dbReference type="GO" id="GO:0005524">
    <property type="term" value="F:ATP binding"/>
    <property type="evidence" value="ECO:0007669"/>
    <property type="project" value="UniProtKB-KW"/>
</dbReference>
<dbReference type="SUPFAM" id="SSF52540">
    <property type="entry name" value="P-loop containing nucleoside triphosphate hydrolases"/>
    <property type="match status" value="1"/>
</dbReference>
<comment type="similarity">
    <text evidence="1">Belongs to the ABC transporter superfamily. Ycf16 family.</text>
</comment>
<comment type="caution">
    <text evidence="5">The sequence shown here is derived from an EMBL/GenBank/DDBJ whole genome shotgun (WGS) entry which is preliminary data.</text>
</comment>
<organism evidence="5 6">
    <name type="scientific">Thermodesulfatator autotrophicus</name>
    <dbReference type="NCBI Taxonomy" id="1795632"/>
    <lineage>
        <taxon>Bacteria</taxon>
        <taxon>Pseudomonadati</taxon>
        <taxon>Thermodesulfobacteriota</taxon>
        <taxon>Thermodesulfobacteria</taxon>
        <taxon>Thermodesulfobacteriales</taxon>
        <taxon>Thermodesulfatatoraceae</taxon>
        <taxon>Thermodesulfatator</taxon>
    </lineage>
</organism>
<dbReference type="STRING" id="1795632.TH606_08910"/>
<dbReference type="SMART" id="SM00382">
    <property type="entry name" value="AAA"/>
    <property type="match status" value="1"/>
</dbReference>
<keyword evidence="3 5" id="KW-0067">ATP-binding</keyword>
<accession>A0A177E526</accession>
<dbReference type="Proteomes" id="UP000076964">
    <property type="component" value="Unassembled WGS sequence"/>
</dbReference>
<feature type="domain" description="ABC transporter" evidence="4">
    <location>
        <begin position="7"/>
        <end position="242"/>
    </location>
</feature>